<protein>
    <submittedName>
        <fullName evidence="1">Uncharacterized protein</fullName>
    </submittedName>
</protein>
<name>A0AC60QAX2_IXOPE</name>
<gene>
    <name evidence="1" type="ORF">HPB47_022138</name>
</gene>
<evidence type="ECO:0000313" key="1">
    <source>
        <dbReference type="EMBL" id="KAG0431054.1"/>
    </source>
</evidence>
<organism evidence="1 2">
    <name type="scientific">Ixodes persulcatus</name>
    <name type="common">Taiga tick</name>
    <dbReference type="NCBI Taxonomy" id="34615"/>
    <lineage>
        <taxon>Eukaryota</taxon>
        <taxon>Metazoa</taxon>
        <taxon>Ecdysozoa</taxon>
        <taxon>Arthropoda</taxon>
        <taxon>Chelicerata</taxon>
        <taxon>Arachnida</taxon>
        <taxon>Acari</taxon>
        <taxon>Parasitiformes</taxon>
        <taxon>Ixodida</taxon>
        <taxon>Ixodoidea</taxon>
        <taxon>Ixodidae</taxon>
        <taxon>Ixodinae</taxon>
        <taxon>Ixodes</taxon>
    </lineage>
</organism>
<dbReference type="EMBL" id="JABSTQ010009262">
    <property type="protein sequence ID" value="KAG0431054.1"/>
    <property type="molecule type" value="Genomic_DNA"/>
</dbReference>
<sequence>MADTDASDTKTAKSKGSRVQWTEGETRALIQMWEDNIGDLRRQKRNAGVYDTMVLHLGRLDIMRSRKQATALLSQISDFSYQPPQVNDTIEVICEDAGALDSEDSPSLGQLDLPSTSAGSSSVGGMKAKGKRSPSNTGPEQPIKKKKLAEKQLEVMKGLLDEQRALRLCWESSRSAELSLRERQLSLL</sequence>
<keyword evidence="2" id="KW-1185">Reference proteome</keyword>
<evidence type="ECO:0000313" key="2">
    <source>
        <dbReference type="Proteomes" id="UP000805193"/>
    </source>
</evidence>
<reference evidence="1 2" key="1">
    <citation type="journal article" date="2020" name="Cell">
        <title>Large-Scale Comparative Analyses of Tick Genomes Elucidate Their Genetic Diversity and Vector Capacities.</title>
        <authorList>
            <consortium name="Tick Genome and Microbiome Consortium (TIGMIC)"/>
            <person name="Jia N."/>
            <person name="Wang J."/>
            <person name="Shi W."/>
            <person name="Du L."/>
            <person name="Sun Y."/>
            <person name="Zhan W."/>
            <person name="Jiang J.F."/>
            <person name="Wang Q."/>
            <person name="Zhang B."/>
            <person name="Ji P."/>
            <person name="Bell-Sakyi L."/>
            <person name="Cui X.M."/>
            <person name="Yuan T.T."/>
            <person name="Jiang B.G."/>
            <person name="Yang W.F."/>
            <person name="Lam T.T."/>
            <person name="Chang Q.C."/>
            <person name="Ding S.J."/>
            <person name="Wang X.J."/>
            <person name="Zhu J.G."/>
            <person name="Ruan X.D."/>
            <person name="Zhao L."/>
            <person name="Wei J.T."/>
            <person name="Ye R.Z."/>
            <person name="Que T.C."/>
            <person name="Du C.H."/>
            <person name="Zhou Y.H."/>
            <person name="Cheng J.X."/>
            <person name="Dai P.F."/>
            <person name="Guo W.B."/>
            <person name="Han X.H."/>
            <person name="Huang E.J."/>
            <person name="Li L.F."/>
            <person name="Wei W."/>
            <person name="Gao Y.C."/>
            <person name="Liu J.Z."/>
            <person name="Shao H.Z."/>
            <person name="Wang X."/>
            <person name="Wang C.C."/>
            <person name="Yang T.C."/>
            <person name="Huo Q.B."/>
            <person name="Li W."/>
            <person name="Chen H.Y."/>
            <person name="Chen S.E."/>
            <person name="Zhou L.G."/>
            <person name="Ni X.B."/>
            <person name="Tian J.H."/>
            <person name="Sheng Y."/>
            <person name="Liu T."/>
            <person name="Pan Y.S."/>
            <person name="Xia L.Y."/>
            <person name="Li J."/>
            <person name="Zhao F."/>
            <person name="Cao W.C."/>
        </authorList>
    </citation>
    <scope>NUCLEOTIDE SEQUENCE [LARGE SCALE GENOMIC DNA]</scope>
    <source>
        <strain evidence="1">Iper-2018</strain>
    </source>
</reference>
<comment type="caution">
    <text evidence="1">The sequence shown here is derived from an EMBL/GenBank/DDBJ whole genome shotgun (WGS) entry which is preliminary data.</text>
</comment>
<proteinExistence type="predicted"/>
<accession>A0AC60QAX2</accession>
<dbReference type="Proteomes" id="UP000805193">
    <property type="component" value="Unassembled WGS sequence"/>
</dbReference>